<dbReference type="Proteomes" id="UP000240883">
    <property type="component" value="Unassembled WGS sequence"/>
</dbReference>
<proteinExistence type="predicted"/>
<name>A0A2T2P7U9_CORCC</name>
<organism evidence="1 2">
    <name type="scientific">Corynespora cassiicola Philippines</name>
    <dbReference type="NCBI Taxonomy" id="1448308"/>
    <lineage>
        <taxon>Eukaryota</taxon>
        <taxon>Fungi</taxon>
        <taxon>Dikarya</taxon>
        <taxon>Ascomycota</taxon>
        <taxon>Pezizomycotina</taxon>
        <taxon>Dothideomycetes</taxon>
        <taxon>Pleosporomycetidae</taxon>
        <taxon>Pleosporales</taxon>
        <taxon>Corynesporascaceae</taxon>
        <taxon>Corynespora</taxon>
    </lineage>
</organism>
<evidence type="ECO:0000313" key="1">
    <source>
        <dbReference type="EMBL" id="PSN73720.1"/>
    </source>
</evidence>
<reference evidence="1 2" key="1">
    <citation type="journal article" date="2018" name="Front. Microbiol.">
        <title>Genome-Wide Analysis of Corynespora cassiicola Leaf Fall Disease Putative Effectors.</title>
        <authorList>
            <person name="Lopez D."/>
            <person name="Ribeiro S."/>
            <person name="Label P."/>
            <person name="Fumanal B."/>
            <person name="Venisse J.S."/>
            <person name="Kohler A."/>
            <person name="de Oliveira R.R."/>
            <person name="Labutti K."/>
            <person name="Lipzen A."/>
            <person name="Lail K."/>
            <person name="Bauer D."/>
            <person name="Ohm R.A."/>
            <person name="Barry K.W."/>
            <person name="Spatafora J."/>
            <person name="Grigoriev I.V."/>
            <person name="Martin F.M."/>
            <person name="Pujade-Renaud V."/>
        </authorList>
    </citation>
    <scope>NUCLEOTIDE SEQUENCE [LARGE SCALE GENOMIC DNA]</scope>
    <source>
        <strain evidence="1 2">Philippines</strain>
    </source>
</reference>
<protein>
    <submittedName>
        <fullName evidence="1">Uncharacterized protein</fullName>
    </submittedName>
</protein>
<dbReference type="EMBL" id="KZ678129">
    <property type="protein sequence ID" value="PSN73720.1"/>
    <property type="molecule type" value="Genomic_DNA"/>
</dbReference>
<gene>
    <name evidence="1" type="ORF">BS50DRAFT_654405</name>
</gene>
<sequence>MRCSHSAENESNSFWCPHARPRQKKHILELPTDVMLLIMEACEDEGYHLALSYPQIMCLRNDSFHYVVHNNVGGNHYGETELKCLLMAMDINPLLAEQIEYVKLEYSCKWPWVKEQKAIRHFSSTDSAMWSRLRKKCGMSDLQECFEVMAGMLLVSAPNLKEFEIDIDPDESMDLSHWTTVFKKVFMTIRKQERSLVNFTIVFDQIHWWRLNCTCNEFHRIGHPTLPFLSWMSAVPSNAVELNAPQCAIYHLQEWRTILPLGPQAKHLRIYPSKCNYPHYLEDPHLYKYMLSHFKVLTSFYYEFTPSSIEVRHKGLQILKEGLEPFKNTLKSLRLVYSGFLNTKFYPWGSLRAFKQLKRLEISSVLLRREGDYRIRRRAAKPQPPPRPLISLLPASLHTLILLTHKKTPSMKEIADALKSSKGGDFPDLRHVTENFNQDNQRRTWSEFEGEELDTVTETFRELEIDFFTGIWQYSRQNKIQPKSRGMPDMDPLLYCMGECGR</sequence>
<accession>A0A2T2P7U9</accession>
<evidence type="ECO:0000313" key="2">
    <source>
        <dbReference type="Proteomes" id="UP000240883"/>
    </source>
</evidence>
<dbReference type="AlphaFoldDB" id="A0A2T2P7U9"/>
<keyword evidence="2" id="KW-1185">Reference proteome</keyword>